<dbReference type="RefSeq" id="WP_226766708.1">
    <property type="nucleotide sequence ID" value="NZ_BAAAEO010000002.1"/>
</dbReference>
<evidence type="ECO:0000313" key="4">
    <source>
        <dbReference type="Proteomes" id="UP001501169"/>
    </source>
</evidence>
<organism evidence="3 4">
    <name type="scientific">Rheinheimera aquimaris</name>
    <dbReference type="NCBI Taxonomy" id="412437"/>
    <lineage>
        <taxon>Bacteria</taxon>
        <taxon>Pseudomonadati</taxon>
        <taxon>Pseudomonadota</taxon>
        <taxon>Gammaproteobacteria</taxon>
        <taxon>Chromatiales</taxon>
        <taxon>Chromatiaceae</taxon>
        <taxon>Rheinheimera</taxon>
    </lineage>
</organism>
<evidence type="ECO:0000256" key="1">
    <source>
        <dbReference type="SAM" id="Phobius"/>
    </source>
</evidence>
<keyword evidence="1" id="KW-0812">Transmembrane</keyword>
<accession>A0ABN1DSA9</accession>
<feature type="domain" description="DUF2157" evidence="2">
    <location>
        <begin position="12"/>
        <end position="151"/>
    </location>
</feature>
<proteinExistence type="predicted"/>
<dbReference type="EMBL" id="BAAAEO010000002">
    <property type="protein sequence ID" value="GAA0550438.1"/>
    <property type="molecule type" value="Genomic_DNA"/>
</dbReference>
<dbReference type="Proteomes" id="UP001501169">
    <property type="component" value="Unassembled WGS sequence"/>
</dbReference>
<feature type="transmembrane region" description="Helical" evidence="1">
    <location>
        <begin position="291"/>
        <end position="312"/>
    </location>
</feature>
<feature type="transmembrane region" description="Helical" evidence="1">
    <location>
        <begin position="212"/>
        <end position="234"/>
    </location>
</feature>
<gene>
    <name evidence="3" type="ORF">GCM10009098_17700</name>
</gene>
<evidence type="ECO:0000259" key="2">
    <source>
        <dbReference type="Pfam" id="PF09925"/>
    </source>
</evidence>
<protein>
    <submittedName>
        <fullName evidence="3">DUF2157 domain-containing protein</fullName>
    </submittedName>
</protein>
<comment type="caution">
    <text evidence="3">The sequence shown here is derived from an EMBL/GenBank/DDBJ whole genome shotgun (WGS) entry which is preliminary data.</text>
</comment>
<feature type="transmembrane region" description="Helical" evidence="1">
    <location>
        <begin position="73"/>
        <end position="92"/>
    </location>
</feature>
<feature type="transmembrane region" description="Helical" evidence="1">
    <location>
        <begin position="129"/>
        <end position="146"/>
    </location>
</feature>
<feature type="transmembrane region" description="Helical" evidence="1">
    <location>
        <begin position="104"/>
        <end position="123"/>
    </location>
</feature>
<name>A0ABN1DSA9_9GAMM</name>
<feature type="transmembrane region" description="Helical" evidence="1">
    <location>
        <begin position="264"/>
        <end position="285"/>
    </location>
</feature>
<keyword evidence="4" id="KW-1185">Reference proteome</keyword>
<dbReference type="Pfam" id="PF09925">
    <property type="entry name" value="DUF2157"/>
    <property type="match status" value="1"/>
</dbReference>
<feature type="transmembrane region" description="Helical" evidence="1">
    <location>
        <begin position="175"/>
        <end position="200"/>
    </location>
</feature>
<dbReference type="InterPro" id="IPR018677">
    <property type="entry name" value="DUF2157"/>
</dbReference>
<keyword evidence="1" id="KW-0472">Membrane</keyword>
<feature type="transmembrane region" description="Helical" evidence="1">
    <location>
        <begin position="46"/>
        <end position="67"/>
    </location>
</feature>
<sequence length="324" mass="36054">MEKLRHANQLLQWSEQRQLNAAQLQQASERYPLQPAPADWLAQANLILLFGTTVLLSSAVIFFFAYNWPHMHYFTKFALAGTAVLLSGLVAVCSAPQSLMQHSALLAASILTGALLALIGQTYQTGADIWQLFASWAALITLLVLVSKSRACYLLWFVILELAASRYLHTRSEFFWLFASAPMILNLTLVNLLLMLFADVALPRLGVKPDNLLLRVSAVMFIVPHTYGGMLGAWDNHYQANLLCYLLLSVGLALRYYRYRRDIFVLALLLYSAIAVVTSLLARLLELSDGFFAMNLLALFVIGSSVAAALWLKKQLRRQAGVSA</sequence>
<evidence type="ECO:0000313" key="3">
    <source>
        <dbReference type="EMBL" id="GAA0550438.1"/>
    </source>
</evidence>
<keyword evidence="1" id="KW-1133">Transmembrane helix</keyword>
<reference evidence="3 4" key="1">
    <citation type="journal article" date="2019" name="Int. J. Syst. Evol. Microbiol.">
        <title>The Global Catalogue of Microorganisms (GCM) 10K type strain sequencing project: providing services to taxonomists for standard genome sequencing and annotation.</title>
        <authorList>
            <consortium name="The Broad Institute Genomics Platform"/>
            <consortium name="The Broad Institute Genome Sequencing Center for Infectious Disease"/>
            <person name="Wu L."/>
            <person name="Ma J."/>
        </authorList>
    </citation>
    <scope>NUCLEOTIDE SEQUENCE [LARGE SCALE GENOMIC DNA]</scope>
    <source>
        <strain evidence="3 4">JCM 14331</strain>
    </source>
</reference>